<dbReference type="eggNOG" id="ENOG50328Y7">
    <property type="taxonomic scope" value="Bacteria"/>
</dbReference>
<reference evidence="2 3" key="1">
    <citation type="submission" date="2013-07" db="EMBL/GenBank/DDBJ databases">
        <title>Completed genome of Sphingomonas sanxanigenens NX02.</title>
        <authorList>
            <person name="Ma T."/>
            <person name="Huang H."/>
            <person name="Wu M."/>
            <person name="Li X."/>
            <person name="Li G."/>
        </authorList>
    </citation>
    <scope>NUCLEOTIDE SEQUENCE [LARGE SCALE GENOMIC DNA]</scope>
    <source>
        <strain evidence="2 3">NX02</strain>
    </source>
</reference>
<dbReference type="AlphaFoldDB" id="W0AD28"/>
<protein>
    <submittedName>
        <fullName evidence="2">Uncharacterized protein</fullName>
    </submittedName>
</protein>
<dbReference type="STRING" id="1123269.NX02_12525"/>
<keyword evidence="3" id="KW-1185">Reference proteome</keyword>
<evidence type="ECO:0000313" key="2">
    <source>
        <dbReference type="EMBL" id="AHE54203.1"/>
    </source>
</evidence>
<dbReference type="EMBL" id="CP006644">
    <property type="protein sequence ID" value="AHE54203.1"/>
    <property type="molecule type" value="Genomic_DNA"/>
</dbReference>
<dbReference type="KEGG" id="ssan:NX02_12525"/>
<proteinExistence type="predicted"/>
<dbReference type="RefSeq" id="WP_025292412.1">
    <property type="nucleotide sequence ID" value="NZ_CP006644.1"/>
</dbReference>
<feature type="region of interest" description="Disordered" evidence="1">
    <location>
        <begin position="1"/>
        <end position="21"/>
    </location>
</feature>
<dbReference type="HOGENOM" id="CLU_2262005_0_0_5"/>
<name>W0AD28_9SPHN</name>
<sequence length="113" mass="11730">MPHTEFASPVDLPPEEGGAGGRQALRWTTVVIVTAATLLALFNATALRGWAQDLPPGPVSERILTAAEGWYGLTDAAGLTAPGKTIRAAYDRVKAARFGGADQEKAEGAAATR</sequence>
<organism evidence="2 3">
    <name type="scientific">Sphingomonas sanxanigenens DSM 19645 = NX02</name>
    <dbReference type="NCBI Taxonomy" id="1123269"/>
    <lineage>
        <taxon>Bacteria</taxon>
        <taxon>Pseudomonadati</taxon>
        <taxon>Pseudomonadota</taxon>
        <taxon>Alphaproteobacteria</taxon>
        <taxon>Sphingomonadales</taxon>
        <taxon>Sphingomonadaceae</taxon>
        <taxon>Sphingomonas</taxon>
    </lineage>
</organism>
<evidence type="ECO:0000256" key="1">
    <source>
        <dbReference type="SAM" id="MobiDB-lite"/>
    </source>
</evidence>
<gene>
    <name evidence="2" type="ORF">NX02_12525</name>
</gene>
<dbReference type="Proteomes" id="UP000018851">
    <property type="component" value="Chromosome"/>
</dbReference>
<evidence type="ECO:0000313" key="3">
    <source>
        <dbReference type="Proteomes" id="UP000018851"/>
    </source>
</evidence>
<dbReference type="PATRIC" id="fig|1123269.5.peg.2431"/>
<accession>W0AD28</accession>